<sequence length="92" mass="9920">MLSIKNMTNSPLTNLLLIAGTVFLAIAVIGQARLGFAEINPGFFGRLLALIIGLFSLTGAVVLVLFPVEIVDLIRNYLAQQIQQNLGLIIQV</sequence>
<evidence type="ECO:0000256" key="1">
    <source>
        <dbReference type="SAM" id="Phobius"/>
    </source>
</evidence>
<keyword evidence="1" id="KW-0812">Transmembrane</keyword>
<dbReference type="AlphaFoldDB" id="A0A856MHP7"/>
<evidence type="ECO:0000313" key="3">
    <source>
        <dbReference type="Proteomes" id="UP000503129"/>
    </source>
</evidence>
<keyword evidence="1" id="KW-0472">Membrane</keyword>
<feature type="transmembrane region" description="Helical" evidence="1">
    <location>
        <begin position="47"/>
        <end position="68"/>
    </location>
</feature>
<dbReference type="EMBL" id="CP030118">
    <property type="protein sequence ID" value="QDL10188.1"/>
    <property type="molecule type" value="Genomic_DNA"/>
</dbReference>
<evidence type="ECO:0000313" key="2">
    <source>
        <dbReference type="EMBL" id="QDL10188.1"/>
    </source>
</evidence>
<reference evidence="2 3" key="1">
    <citation type="submission" date="2018-06" db="EMBL/GenBank/DDBJ databases">
        <title>Comparative genomics of Brasilonema spp. strains.</title>
        <authorList>
            <person name="Alvarenga D.O."/>
            <person name="Fiore M.F."/>
            <person name="Varani A.M."/>
        </authorList>
    </citation>
    <scope>NUCLEOTIDE SEQUENCE [LARGE SCALE GENOMIC DNA]</scope>
    <source>
        <strain evidence="2 3">CENA114</strain>
    </source>
</reference>
<organism evidence="2 3">
    <name type="scientific">Brasilonema sennae CENA114</name>
    <dbReference type="NCBI Taxonomy" id="415709"/>
    <lineage>
        <taxon>Bacteria</taxon>
        <taxon>Bacillati</taxon>
        <taxon>Cyanobacteriota</taxon>
        <taxon>Cyanophyceae</taxon>
        <taxon>Nostocales</taxon>
        <taxon>Scytonemataceae</taxon>
        <taxon>Brasilonema</taxon>
        <taxon>Bromeliae group (in: Brasilonema)</taxon>
    </lineage>
</organism>
<protein>
    <submittedName>
        <fullName evidence="2">Uncharacterized protein</fullName>
    </submittedName>
</protein>
<dbReference type="KEGG" id="bsen:DP114_21865"/>
<proteinExistence type="predicted"/>
<keyword evidence="1" id="KW-1133">Transmembrane helix</keyword>
<dbReference type="Proteomes" id="UP000503129">
    <property type="component" value="Chromosome"/>
</dbReference>
<keyword evidence="3" id="KW-1185">Reference proteome</keyword>
<accession>A0A856MHP7</accession>
<gene>
    <name evidence="2" type="ORF">DP114_21865</name>
</gene>
<name>A0A856MHP7_9CYAN</name>